<accession>A0A0F9SUI2</accession>
<dbReference type="AlphaFoldDB" id="A0A0F9SUI2"/>
<name>A0A0F9SUI2_9ZZZZ</name>
<gene>
    <name evidence="1" type="ORF">LCGC14_0429700</name>
</gene>
<protein>
    <submittedName>
        <fullName evidence="1">Uncharacterized protein</fullName>
    </submittedName>
</protein>
<comment type="caution">
    <text evidence="1">The sequence shown here is derived from an EMBL/GenBank/DDBJ whole genome shotgun (WGS) entry which is preliminary data.</text>
</comment>
<evidence type="ECO:0000313" key="1">
    <source>
        <dbReference type="EMBL" id="KKN70539.1"/>
    </source>
</evidence>
<dbReference type="EMBL" id="LAZR01000401">
    <property type="protein sequence ID" value="KKN70539.1"/>
    <property type="molecule type" value="Genomic_DNA"/>
</dbReference>
<reference evidence="1" key="1">
    <citation type="journal article" date="2015" name="Nature">
        <title>Complex archaea that bridge the gap between prokaryotes and eukaryotes.</title>
        <authorList>
            <person name="Spang A."/>
            <person name="Saw J.H."/>
            <person name="Jorgensen S.L."/>
            <person name="Zaremba-Niedzwiedzka K."/>
            <person name="Martijn J."/>
            <person name="Lind A.E."/>
            <person name="van Eijk R."/>
            <person name="Schleper C."/>
            <person name="Guy L."/>
            <person name="Ettema T.J."/>
        </authorList>
    </citation>
    <scope>NUCLEOTIDE SEQUENCE</scope>
</reference>
<sequence>MTKKMKSVLQFLMVASIFMGINIAVATCESLN</sequence>
<organism evidence="1">
    <name type="scientific">marine sediment metagenome</name>
    <dbReference type="NCBI Taxonomy" id="412755"/>
    <lineage>
        <taxon>unclassified sequences</taxon>
        <taxon>metagenomes</taxon>
        <taxon>ecological metagenomes</taxon>
    </lineage>
</organism>
<proteinExistence type="predicted"/>